<dbReference type="Proteomes" id="UP000315471">
    <property type="component" value="Unassembled WGS sequence"/>
</dbReference>
<keyword evidence="3" id="KW-1185">Reference proteome</keyword>
<gene>
    <name evidence="2" type="ORF">Q31b_56900</name>
</gene>
<feature type="transmembrane region" description="Helical" evidence="1">
    <location>
        <begin position="20"/>
        <end position="38"/>
    </location>
</feature>
<sequence>MATHEDKYNDPRATITGRGILIGVLVVALAMVGAYFSITQRKTRLVETRAFWGDDVITALQLGERVEVERLDIEPSESEEILRTVELTAMPGLGLLRHLLLESGSYDWTTSAKEPIESRWTSDPANGGGDSLQPIRLRFTDPTAKRFETVEFDINLANGWIGDSAQTKSVRLDGHHAPKLRNFFNTVIHSEQKRYDFRE</sequence>
<proteinExistence type="predicted"/>
<reference evidence="2 3" key="1">
    <citation type="submission" date="2019-02" db="EMBL/GenBank/DDBJ databases">
        <title>Deep-cultivation of Planctomycetes and their phenomic and genomic characterization uncovers novel biology.</title>
        <authorList>
            <person name="Wiegand S."/>
            <person name="Jogler M."/>
            <person name="Boedeker C."/>
            <person name="Pinto D."/>
            <person name="Vollmers J."/>
            <person name="Rivas-Marin E."/>
            <person name="Kohn T."/>
            <person name="Peeters S.H."/>
            <person name="Heuer A."/>
            <person name="Rast P."/>
            <person name="Oberbeckmann S."/>
            <person name="Bunk B."/>
            <person name="Jeske O."/>
            <person name="Meyerdierks A."/>
            <person name="Storesund J.E."/>
            <person name="Kallscheuer N."/>
            <person name="Luecker S."/>
            <person name="Lage O.M."/>
            <person name="Pohl T."/>
            <person name="Merkel B.J."/>
            <person name="Hornburger P."/>
            <person name="Mueller R.-W."/>
            <person name="Bruemmer F."/>
            <person name="Labrenz M."/>
            <person name="Spormann A.M."/>
            <person name="Op Den Camp H."/>
            <person name="Overmann J."/>
            <person name="Amann R."/>
            <person name="Jetten M.S.M."/>
            <person name="Mascher T."/>
            <person name="Medema M.H."/>
            <person name="Devos D.P."/>
            <person name="Kaster A.-K."/>
            <person name="Ovreas L."/>
            <person name="Rohde M."/>
            <person name="Galperin M.Y."/>
            <person name="Jogler C."/>
        </authorList>
    </citation>
    <scope>NUCLEOTIDE SEQUENCE [LARGE SCALE GENOMIC DNA]</scope>
    <source>
        <strain evidence="2 3">Q31b</strain>
    </source>
</reference>
<evidence type="ECO:0000256" key="1">
    <source>
        <dbReference type="SAM" id="Phobius"/>
    </source>
</evidence>
<dbReference type="AlphaFoldDB" id="A0A5C6D913"/>
<name>A0A5C6D913_9BACT</name>
<keyword evidence="1" id="KW-0812">Transmembrane</keyword>
<dbReference type="OrthoDB" id="268738at2"/>
<evidence type="ECO:0000313" key="2">
    <source>
        <dbReference type="EMBL" id="TWU33633.1"/>
    </source>
</evidence>
<dbReference type="RefSeq" id="WP_146602748.1">
    <property type="nucleotide sequence ID" value="NZ_SJPY01000013.1"/>
</dbReference>
<organism evidence="2 3">
    <name type="scientific">Novipirellula aureliae</name>
    <dbReference type="NCBI Taxonomy" id="2527966"/>
    <lineage>
        <taxon>Bacteria</taxon>
        <taxon>Pseudomonadati</taxon>
        <taxon>Planctomycetota</taxon>
        <taxon>Planctomycetia</taxon>
        <taxon>Pirellulales</taxon>
        <taxon>Pirellulaceae</taxon>
        <taxon>Novipirellula</taxon>
    </lineage>
</organism>
<protein>
    <submittedName>
        <fullName evidence="2">Uncharacterized protein</fullName>
    </submittedName>
</protein>
<keyword evidence="1" id="KW-0472">Membrane</keyword>
<comment type="caution">
    <text evidence="2">The sequence shown here is derived from an EMBL/GenBank/DDBJ whole genome shotgun (WGS) entry which is preliminary data.</text>
</comment>
<evidence type="ECO:0000313" key="3">
    <source>
        <dbReference type="Proteomes" id="UP000315471"/>
    </source>
</evidence>
<dbReference type="EMBL" id="SJPY01000013">
    <property type="protein sequence ID" value="TWU33633.1"/>
    <property type="molecule type" value="Genomic_DNA"/>
</dbReference>
<accession>A0A5C6D913</accession>
<keyword evidence="1" id="KW-1133">Transmembrane helix</keyword>